<dbReference type="PROSITE" id="PS50929">
    <property type="entry name" value="ABC_TM1F"/>
    <property type="match status" value="1"/>
</dbReference>
<dbReference type="Proteomes" id="UP000292781">
    <property type="component" value="Unassembled WGS sequence"/>
</dbReference>
<accession>A0A4Q9VWY2</accession>
<comment type="similarity">
    <text evidence="2">Belongs to the ABC transporter superfamily.</text>
</comment>
<evidence type="ECO:0000259" key="11">
    <source>
        <dbReference type="PROSITE" id="PS50929"/>
    </source>
</evidence>
<dbReference type="AlphaFoldDB" id="A0A4Q9VWY2"/>
<dbReference type="EMBL" id="SJFN01000002">
    <property type="protein sequence ID" value="TBW40883.1"/>
    <property type="molecule type" value="Genomic_DNA"/>
</dbReference>
<dbReference type="Gene3D" id="1.20.1560.10">
    <property type="entry name" value="ABC transporter type 1, transmembrane domain"/>
    <property type="match status" value="1"/>
</dbReference>
<dbReference type="InterPro" id="IPR036640">
    <property type="entry name" value="ABC1_TM_sf"/>
</dbReference>
<dbReference type="GO" id="GO:0140359">
    <property type="term" value="F:ABC-type transporter activity"/>
    <property type="evidence" value="ECO:0007669"/>
    <property type="project" value="InterPro"/>
</dbReference>
<dbReference type="InterPro" id="IPR003439">
    <property type="entry name" value="ABC_transporter-like_ATP-bd"/>
</dbReference>
<dbReference type="CDD" id="cd18582">
    <property type="entry name" value="ABC_6TM_ATM1_ABCB7"/>
    <property type="match status" value="1"/>
</dbReference>
<evidence type="ECO:0000256" key="1">
    <source>
        <dbReference type="ARBA" id="ARBA00004651"/>
    </source>
</evidence>
<reference evidence="12 13" key="1">
    <citation type="submission" date="2019-02" db="EMBL/GenBank/DDBJ databases">
        <title>Siculibacillus lacustris gen. nov., sp. nov., a new rosette-forming bacterium isolated from a freshwater crater lake (Lake St. Ana, Romania).</title>
        <authorList>
            <person name="Felfoldi T."/>
            <person name="Marton Z."/>
            <person name="Szabo A."/>
            <person name="Mentes A."/>
            <person name="Boka K."/>
            <person name="Marialigeti K."/>
            <person name="Mathe I."/>
            <person name="Koncz M."/>
            <person name="Schumann P."/>
            <person name="Toth E."/>
        </authorList>
    </citation>
    <scope>NUCLEOTIDE SEQUENCE [LARGE SCALE GENOMIC DNA]</scope>
    <source>
        <strain evidence="12 13">SA-279</strain>
    </source>
</reference>
<dbReference type="SMART" id="SM00382">
    <property type="entry name" value="AAA"/>
    <property type="match status" value="1"/>
</dbReference>
<dbReference type="SUPFAM" id="SSF90123">
    <property type="entry name" value="ABC transporter transmembrane region"/>
    <property type="match status" value="1"/>
</dbReference>
<feature type="transmembrane region" description="Helical" evidence="9">
    <location>
        <begin position="188"/>
        <end position="206"/>
    </location>
</feature>
<feature type="transmembrane region" description="Helical" evidence="9">
    <location>
        <begin position="304"/>
        <end position="324"/>
    </location>
</feature>
<evidence type="ECO:0000256" key="6">
    <source>
        <dbReference type="ARBA" id="ARBA00022989"/>
    </source>
</evidence>
<dbReference type="PROSITE" id="PS00211">
    <property type="entry name" value="ABC_TRANSPORTER_1"/>
    <property type="match status" value="1"/>
</dbReference>
<evidence type="ECO:0000256" key="8">
    <source>
        <dbReference type="SAM" id="MobiDB-lite"/>
    </source>
</evidence>
<evidence type="ECO:0000313" key="13">
    <source>
        <dbReference type="Proteomes" id="UP000292781"/>
    </source>
</evidence>
<dbReference type="GO" id="GO:0005524">
    <property type="term" value="F:ATP binding"/>
    <property type="evidence" value="ECO:0007669"/>
    <property type="project" value="UniProtKB-KW"/>
</dbReference>
<keyword evidence="3 9" id="KW-0812">Transmembrane</keyword>
<feature type="compositionally biased region" description="Pro residues" evidence="8">
    <location>
        <begin position="622"/>
        <end position="633"/>
    </location>
</feature>
<protein>
    <submittedName>
        <fullName evidence="12">ABC transporter ATP-binding protein/permease</fullName>
    </submittedName>
</protein>
<dbReference type="CDD" id="cd03253">
    <property type="entry name" value="ABCC_ATM1_transporter"/>
    <property type="match status" value="1"/>
</dbReference>
<evidence type="ECO:0000259" key="10">
    <source>
        <dbReference type="PROSITE" id="PS50893"/>
    </source>
</evidence>
<dbReference type="InterPro" id="IPR039421">
    <property type="entry name" value="Type_1_exporter"/>
</dbReference>
<keyword evidence="5 12" id="KW-0067">ATP-binding</keyword>
<proteinExistence type="inferred from homology"/>
<dbReference type="Gene3D" id="3.40.50.300">
    <property type="entry name" value="P-loop containing nucleotide triphosphate hydrolases"/>
    <property type="match status" value="1"/>
</dbReference>
<dbReference type="FunFam" id="3.40.50.300:FF:003468">
    <property type="entry name" value="ABC transporter"/>
    <property type="match status" value="1"/>
</dbReference>
<keyword evidence="7 9" id="KW-0472">Membrane</keyword>
<feature type="transmembrane region" description="Helical" evidence="9">
    <location>
        <begin position="81"/>
        <end position="99"/>
    </location>
</feature>
<dbReference type="InterPro" id="IPR003593">
    <property type="entry name" value="AAA+_ATPase"/>
</dbReference>
<keyword evidence="4" id="KW-0547">Nucleotide-binding</keyword>
<feature type="transmembrane region" description="Helical" evidence="9">
    <location>
        <begin position="279"/>
        <end position="298"/>
    </location>
</feature>
<gene>
    <name evidence="12" type="ORF">EYW49_01650</name>
</gene>
<keyword evidence="6 9" id="KW-1133">Transmembrane helix</keyword>
<evidence type="ECO:0000256" key="2">
    <source>
        <dbReference type="ARBA" id="ARBA00005417"/>
    </source>
</evidence>
<evidence type="ECO:0000256" key="5">
    <source>
        <dbReference type="ARBA" id="ARBA00022840"/>
    </source>
</evidence>
<dbReference type="OrthoDB" id="9804259at2"/>
<dbReference type="Pfam" id="PF00005">
    <property type="entry name" value="ABC_tran"/>
    <property type="match status" value="1"/>
</dbReference>
<evidence type="ECO:0000313" key="12">
    <source>
        <dbReference type="EMBL" id="TBW40883.1"/>
    </source>
</evidence>
<dbReference type="PANTHER" id="PTHR24221:SF654">
    <property type="entry name" value="ATP-BINDING CASSETTE SUB-FAMILY B MEMBER 6"/>
    <property type="match status" value="1"/>
</dbReference>
<evidence type="ECO:0000256" key="3">
    <source>
        <dbReference type="ARBA" id="ARBA00022692"/>
    </source>
</evidence>
<dbReference type="SUPFAM" id="SSF52540">
    <property type="entry name" value="P-loop containing nucleoside triphosphate hydrolases"/>
    <property type="match status" value="1"/>
</dbReference>
<dbReference type="GO" id="GO:0005886">
    <property type="term" value="C:plasma membrane"/>
    <property type="evidence" value="ECO:0007669"/>
    <property type="project" value="UniProtKB-SubCell"/>
</dbReference>
<feature type="transmembrane region" description="Helical" evidence="9">
    <location>
        <begin position="160"/>
        <end position="182"/>
    </location>
</feature>
<feature type="domain" description="ABC transporter" evidence="10">
    <location>
        <begin position="367"/>
        <end position="601"/>
    </location>
</feature>
<dbReference type="PROSITE" id="PS50893">
    <property type="entry name" value="ABC_TRANSPORTER_2"/>
    <property type="match status" value="1"/>
</dbReference>
<feature type="region of interest" description="Disordered" evidence="8">
    <location>
        <begin position="607"/>
        <end position="633"/>
    </location>
</feature>
<organism evidence="12 13">
    <name type="scientific">Siculibacillus lacustris</name>
    <dbReference type="NCBI Taxonomy" id="1549641"/>
    <lineage>
        <taxon>Bacteria</taxon>
        <taxon>Pseudomonadati</taxon>
        <taxon>Pseudomonadota</taxon>
        <taxon>Alphaproteobacteria</taxon>
        <taxon>Hyphomicrobiales</taxon>
        <taxon>Ancalomicrobiaceae</taxon>
        <taxon>Siculibacillus</taxon>
    </lineage>
</organism>
<comment type="caution">
    <text evidence="12">The sequence shown here is derived from an EMBL/GenBank/DDBJ whole genome shotgun (WGS) entry which is preliminary data.</text>
</comment>
<sequence length="633" mass="70330">MSRHHRPVGPRITAEEGQTLRTLKNLWPHLWPASRPDLKRAVILALVALLAGKVVTVWLPFAYKWATDLLAPGAVVPDRLTWWALPILLVVAYSVARIASNGFNQLRDALFAAVGQHAVRELATATFRHLHALSLRYHLQRRTGGLSRVVERGAKGIETIVRITILAGIPTLVEFALMAAVILWQFDWIYVVVIGVTTWLYVWFSIKASDWRMDIRRDMNDADNDSMSKAVDSLLNFETVKYFTAEELEVSRYDRAMAKYEHAAIRTFTSLAWLNMGQAVIFSIGMGICMALSAGAVLRGEQTVGHFVMINALMMQLSIPLNFIGTLYREIKQSLVDIESLFVILEQPAEVVDRPDAKPLAIHEATVRFENVSFHYDPEREILKGVTFEVPAGKTVAIVGPSGAGKSTISRLLFRFYDVSGGRILIDGQDIRDVTQTSLRAAIGMVPQDTVLFNDTVAYNIRYGRPSATEDEVIEAAANAQIADFIERLPKRYDTEVGERGLKLSGGEKQRVAIARTILKAPPILMLDEATSALDTHTEREIQEALDRVSRNRTTLVIAHRLSTVVAADEILVLADGVVAERGRHDDLLAADGLYASMWARQRAADEARERLAETEAADPFRPSPRPAPVAAQ</sequence>
<evidence type="ECO:0000256" key="4">
    <source>
        <dbReference type="ARBA" id="ARBA00022741"/>
    </source>
</evidence>
<feature type="domain" description="ABC transmembrane type-1" evidence="11">
    <location>
        <begin position="43"/>
        <end position="333"/>
    </location>
</feature>
<keyword evidence="13" id="KW-1185">Reference proteome</keyword>
<dbReference type="InterPro" id="IPR017871">
    <property type="entry name" value="ABC_transporter-like_CS"/>
</dbReference>
<dbReference type="RefSeq" id="WP_131305294.1">
    <property type="nucleotide sequence ID" value="NZ_SJFN01000002.1"/>
</dbReference>
<evidence type="ECO:0000256" key="7">
    <source>
        <dbReference type="ARBA" id="ARBA00023136"/>
    </source>
</evidence>
<dbReference type="InterPro" id="IPR027417">
    <property type="entry name" value="P-loop_NTPase"/>
</dbReference>
<dbReference type="Pfam" id="PF00664">
    <property type="entry name" value="ABC_membrane"/>
    <property type="match status" value="1"/>
</dbReference>
<dbReference type="GO" id="GO:0016887">
    <property type="term" value="F:ATP hydrolysis activity"/>
    <property type="evidence" value="ECO:0007669"/>
    <property type="project" value="InterPro"/>
</dbReference>
<feature type="transmembrane region" description="Helical" evidence="9">
    <location>
        <begin position="41"/>
        <end position="61"/>
    </location>
</feature>
<name>A0A4Q9VWY2_9HYPH</name>
<dbReference type="InterPro" id="IPR011527">
    <property type="entry name" value="ABC1_TM_dom"/>
</dbReference>
<evidence type="ECO:0000256" key="9">
    <source>
        <dbReference type="SAM" id="Phobius"/>
    </source>
</evidence>
<dbReference type="PANTHER" id="PTHR24221">
    <property type="entry name" value="ATP-BINDING CASSETTE SUB-FAMILY B"/>
    <property type="match status" value="1"/>
</dbReference>
<comment type="subcellular location">
    <subcellularLocation>
        <location evidence="1">Cell membrane</location>
        <topology evidence="1">Multi-pass membrane protein</topology>
    </subcellularLocation>
</comment>